<name>A0ABQ5MUH4_9MICC</name>
<feature type="compositionally biased region" description="Low complexity" evidence="1">
    <location>
        <begin position="87"/>
        <end position="106"/>
    </location>
</feature>
<evidence type="ECO:0000313" key="4">
    <source>
        <dbReference type="Proteomes" id="UP001209654"/>
    </source>
</evidence>
<feature type="region of interest" description="Disordered" evidence="1">
    <location>
        <begin position="1"/>
        <end position="124"/>
    </location>
</feature>
<evidence type="ECO:0000256" key="2">
    <source>
        <dbReference type="SAM" id="Phobius"/>
    </source>
</evidence>
<dbReference type="EMBL" id="BRVS01000008">
    <property type="protein sequence ID" value="GLB67647.1"/>
    <property type="molecule type" value="Genomic_DNA"/>
</dbReference>
<dbReference type="Proteomes" id="UP001209654">
    <property type="component" value="Unassembled WGS sequence"/>
</dbReference>
<feature type="compositionally biased region" description="Low complexity" evidence="1">
    <location>
        <begin position="51"/>
        <end position="70"/>
    </location>
</feature>
<evidence type="ECO:0008006" key="5">
    <source>
        <dbReference type="Google" id="ProtNLM"/>
    </source>
</evidence>
<protein>
    <recommendedName>
        <fullName evidence="5">DUF4064 domain-containing protein</fullName>
    </recommendedName>
</protein>
<feature type="transmembrane region" description="Helical" evidence="2">
    <location>
        <begin position="132"/>
        <end position="155"/>
    </location>
</feature>
<proteinExistence type="predicted"/>
<accession>A0ABQ5MUH4</accession>
<evidence type="ECO:0000313" key="3">
    <source>
        <dbReference type="EMBL" id="GLB67647.1"/>
    </source>
</evidence>
<keyword evidence="2" id="KW-1133">Transmembrane helix</keyword>
<feature type="compositionally biased region" description="Polar residues" evidence="1">
    <location>
        <begin position="71"/>
        <end position="86"/>
    </location>
</feature>
<reference evidence="3 4" key="1">
    <citation type="journal article" date="2023" name="Int. J. Syst. Evol. Microbiol.">
        <title>Arthrobacter mangrovi sp. nov., an actinobacterium isolated from the rhizosphere of a mangrove.</title>
        <authorList>
            <person name="Hamada M."/>
            <person name="Saitou S."/>
            <person name="Enomoto N."/>
            <person name="Nanri K."/>
            <person name="Hidaka K."/>
            <person name="Miura T."/>
            <person name="Tamura T."/>
        </authorList>
    </citation>
    <scope>NUCLEOTIDE SEQUENCE [LARGE SCALE GENOMIC DNA]</scope>
    <source>
        <strain evidence="3 4">NBRC 112813</strain>
    </source>
</reference>
<organism evidence="3 4">
    <name type="scientific">Arthrobacter mangrovi</name>
    <dbReference type="NCBI Taxonomy" id="2966350"/>
    <lineage>
        <taxon>Bacteria</taxon>
        <taxon>Bacillati</taxon>
        <taxon>Actinomycetota</taxon>
        <taxon>Actinomycetes</taxon>
        <taxon>Micrococcales</taxon>
        <taxon>Micrococcaceae</taxon>
        <taxon>Arthrobacter</taxon>
    </lineage>
</organism>
<dbReference type="RefSeq" id="WP_264795756.1">
    <property type="nucleotide sequence ID" value="NZ_BRVS01000008.1"/>
</dbReference>
<gene>
    <name evidence="3" type="ORF">AHIS1636_20870</name>
</gene>
<feature type="transmembrane region" description="Helical" evidence="2">
    <location>
        <begin position="194"/>
        <end position="216"/>
    </location>
</feature>
<evidence type="ECO:0000256" key="1">
    <source>
        <dbReference type="SAM" id="MobiDB-lite"/>
    </source>
</evidence>
<feature type="transmembrane region" description="Helical" evidence="2">
    <location>
        <begin position="228"/>
        <end position="260"/>
    </location>
</feature>
<comment type="caution">
    <text evidence="3">The sequence shown here is derived from an EMBL/GenBank/DDBJ whole genome shotgun (WGS) entry which is preliminary data.</text>
</comment>
<sequence length="280" mass="29669">MSTPENQPDPSGQPEQQRGQGANGSGQEQPRYGQNPPQYGQNAPHYGQSAPQYGQNQPQYGQNQPGPYGQSAPQYGQSAPQYGQSAPQYGQNAPQYGQQPGPYSYQSAQPGQYSYPSSQPQAGAMPTRPKEVVIAFWLIIAAAVLTAIGIITSLATMDTLLAGMADDPAVRDALAQTGGEISEQQFMDMMSGTAGVVLVIAGLIVIGLYLMVAFGVKAGKNWARITGTVFAALSLVGLVPFSLNTLTALLGIAAIVLLFMRPSNEFFKAVSARKYGIYGR</sequence>
<keyword evidence="2" id="KW-0472">Membrane</keyword>
<keyword evidence="2" id="KW-0812">Transmembrane</keyword>
<keyword evidence="4" id="KW-1185">Reference proteome</keyword>
<feature type="compositionally biased region" description="Polar residues" evidence="1">
    <location>
        <begin position="107"/>
        <end position="121"/>
    </location>
</feature>
<feature type="compositionally biased region" description="Polar residues" evidence="1">
    <location>
        <begin position="1"/>
        <end position="28"/>
    </location>
</feature>